<feature type="compositionally biased region" description="Low complexity" evidence="7">
    <location>
        <begin position="479"/>
        <end position="501"/>
    </location>
</feature>
<dbReference type="EC" id="3.4.19.12" evidence="2"/>
<feature type="compositionally biased region" description="Basic residues" evidence="7">
    <location>
        <begin position="605"/>
        <end position="615"/>
    </location>
</feature>
<feature type="domain" description="OTU" evidence="8">
    <location>
        <begin position="172"/>
        <end position="382"/>
    </location>
</feature>
<dbReference type="CDD" id="cd22749">
    <property type="entry name" value="Otubain_C65"/>
    <property type="match status" value="1"/>
</dbReference>
<reference evidence="9" key="1">
    <citation type="submission" date="2020-03" db="EMBL/GenBank/DDBJ databases">
        <title>A mixture of massive structural variations and highly conserved coding sequences in Ustilaginoidea virens genome.</title>
        <authorList>
            <person name="Zhang K."/>
            <person name="Zhao Z."/>
            <person name="Zhang Z."/>
            <person name="Li Y."/>
            <person name="Hsiang T."/>
            <person name="Sun W."/>
        </authorList>
    </citation>
    <scope>NUCLEOTIDE SEQUENCE</scope>
    <source>
        <strain evidence="9">UV-8b</strain>
    </source>
</reference>
<dbReference type="InterPro" id="IPR042468">
    <property type="entry name" value="Peptidase_C65_otubain_sub1"/>
</dbReference>
<dbReference type="PROSITE" id="PS50802">
    <property type="entry name" value="OTU"/>
    <property type="match status" value="1"/>
</dbReference>
<feature type="region of interest" description="Disordered" evidence="7">
    <location>
        <begin position="77"/>
        <end position="133"/>
    </location>
</feature>
<feature type="region of interest" description="Disordered" evidence="7">
    <location>
        <begin position="472"/>
        <end position="519"/>
    </location>
</feature>
<protein>
    <recommendedName>
        <fullName evidence="2">ubiquitinyl hydrolase 1</fullName>
        <ecNumber evidence="2">3.4.19.12</ecNumber>
    </recommendedName>
</protein>
<dbReference type="Gene3D" id="3.30.200.60">
    <property type="entry name" value="Peptidase C65 Otubain, subdomain 1"/>
    <property type="match status" value="1"/>
</dbReference>
<dbReference type="InterPro" id="IPR003323">
    <property type="entry name" value="OTU_dom"/>
</dbReference>
<proteinExistence type="predicted"/>
<sequence length="615" mass="67094">MFQPQSMPFSPSSFFSSLPPFHGVDFSSVYDLPEATGAAERALSPTNRGQQPQSQDLAHHTHMLSSSCATAVLHPPQQHLHLSRRLSQHPHPPEASQVGNSQLRHQLKPHGRMEGENSHDLASQQQAAEEYQPDLQDSLVGDKAPCEAITHEYAKADQVYVEKTVALPQTYSHYRPVRGDGNCGWRAIGFSYFEKLVNVGDQNQIEGEVARLKSLNHLLATVGGYDYFEDFADEAFDLLREVAVIIERPETAHDLIHQKWNETAVEGSLIFYFRLLAATYLKAHAATYEPFIPGGQSVAAYCSQNIEVVNREIEQLGIIALVNILLKPVNFVLEIAYLDRSPGTQVNRYRFPEEANEKDASGLGPIIYLLYRPDHYDILYRSQPVSLPATSSPPQLSVQVNRVTGFTHDTAFSSTAATLGAFATADYGTLSMIPGLSTGGGAGLTGLVSMAAASGAASPIVSDGFSSSHQDPWLTPYGSEVSSSKEASPSQPPSAITSAHPSSPPAPLTPTTPMCSSSSLMAPSLSLVSQQLSQHVPAPAAGAGYPIRFSPHQLEYESNSFPEPTFQVTTNTFKNSVWNRAHYGNPDFQPEEWNPDEDSIDHRLSGKKKARKDSN</sequence>
<dbReference type="PANTHER" id="PTHR12931">
    <property type="entry name" value="UBIQUITIN THIOLESTERASE PROTEIN OTUB"/>
    <property type="match status" value="1"/>
</dbReference>
<gene>
    <name evidence="9" type="ORF">UV8b_01799</name>
</gene>
<dbReference type="GO" id="GO:0004843">
    <property type="term" value="F:cysteine-type deubiquitinase activity"/>
    <property type="evidence" value="ECO:0007669"/>
    <property type="project" value="UniProtKB-EC"/>
</dbReference>
<accession>A0A8E5HLL8</accession>
<evidence type="ECO:0000256" key="5">
    <source>
        <dbReference type="ARBA" id="ARBA00022801"/>
    </source>
</evidence>
<keyword evidence="4" id="KW-0833">Ubl conjugation pathway</keyword>
<name>A0A8E5HLL8_USTVR</name>
<dbReference type="GO" id="GO:0006508">
    <property type="term" value="P:proteolysis"/>
    <property type="evidence" value="ECO:0007669"/>
    <property type="project" value="UniProtKB-KW"/>
</dbReference>
<evidence type="ECO:0000313" key="10">
    <source>
        <dbReference type="Proteomes" id="UP000027002"/>
    </source>
</evidence>
<evidence type="ECO:0000256" key="3">
    <source>
        <dbReference type="ARBA" id="ARBA00022670"/>
    </source>
</evidence>
<organism evidence="9 10">
    <name type="scientific">Ustilaginoidea virens</name>
    <name type="common">Rice false smut fungus</name>
    <name type="synonym">Villosiclava virens</name>
    <dbReference type="NCBI Taxonomy" id="1159556"/>
    <lineage>
        <taxon>Eukaryota</taxon>
        <taxon>Fungi</taxon>
        <taxon>Dikarya</taxon>
        <taxon>Ascomycota</taxon>
        <taxon>Pezizomycotina</taxon>
        <taxon>Sordariomycetes</taxon>
        <taxon>Hypocreomycetidae</taxon>
        <taxon>Hypocreales</taxon>
        <taxon>Clavicipitaceae</taxon>
        <taxon>Ustilaginoidea</taxon>
    </lineage>
</organism>
<feature type="compositionally biased region" description="Polar residues" evidence="7">
    <location>
        <begin position="44"/>
        <end position="56"/>
    </location>
</feature>
<evidence type="ECO:0000256" key="2">
    <source>
        <dbReference type="ARBA" id="ARBA00012759"/>
    </source>
</evidence>
<evidence type="ECO:0000313" key="9">
    <source>
        <dbReference type="EMBL" id="QUC17558.1"/>
    </source>
</evidence>
<comment type="catalytic activity">
    <reaction evidence="1">
        <text>Thiol-dependent hydrolysis of ester, thioester, amide, peptide and isopeptide bonds formed by the C-terminal Gly of ubiquitin (a 76-residue protein attached to proteins as an intracellular targeting signal).</text>
        <dbReference type="EC" id="3.4.19.12"/>
    </reaction>
</comment>
<dbReference type="Gene3D" id="1.20.1300.20">
    <property type="entry name" value="Peptidase C65 Otubain, subdomain 2"/>
    <property type="match status" value="1"/>
</dbReference>
<evidence type="ECO:0000256" key="1">
    <source>
        <dbReference type="ARBA" id="ARBA00000707"/>
    </source>
</evidence>
<feature type="compositionally biased region" description="Acidic residues" evidence="7">
    <location>
        <begin position="589"/>
        <end position="599"/>
    </location>
</feature>
<dbReference type="PANTHER" id="PTHR12931:SF15">
    <property type="entry name" value="UBIQUITIN THIOESTERASE OTUBAIN-LIKE"/>
    <property type="match status" value="1"/>
</dbReference>
<keyword evidence="6" id="KW-0788">Thiol protease</keyword>
<dbReference type="RefSeq" id="XP_042995231.1">
    <property type="nucleotide sequence ID" value="XM_043139297.1"/>
</dbReference>
<evidence type="ECO:0000259" key="8">
    <source>
        <dbReference type="PROSITE" id="PS50802"/>
    </source>
</evidence>
<dbReference type="GO" id="GO:0071108">
    <property type="term" value="P:protein K48-linked deubiquitination"/>
    <property type="evidence" value="ECO:0007669"/>
    <property type="project" value="TreeGrafter"/>
</dbReference>
<keyword evidence="3" id="KW-0645">Protease</keyword>
<dbReference type="InterPro" id="IPR042467">
    <property type="entry name" value="Peptidase_C65_otubain_sub2"/>
</dbReference>
<dbReference type="OrthoDB" id="18915at2759"/>
<dbReference type="Proteomes" id="UP000027002">
    <property type="component" value="Chromosome 2"/>
</dbReference>
<feature type="region of interest" description="Disordered" evidence="7">
    <location>
        <begin position="581"/>
        <end position="615"/>
    </location>
</feature>
<dbReference type="GeneID" id="66062577"/>
<keyword evidence="10" id="KW-1185">Reference proteome</keyword>
<dbReference type="InterPro" id="IPR019400">
    <property type="entry name" value="Peptidase_C65_otubain"/>
</dbReference>
<feature type="region of interest" description="Disordered" evidence="7">
    <location>
        <begin position="40"/>
        <end position="59"/>
    </location>
</feature>
<evidence type="ECO:0000256" key="7">
    <source>
        <dbReference type="SAM" id="MobiDB-lite"/>
    </source>
</evidence>
<evidence type="ECO:0000256" key="6">
    <source>
        <dbReference type="ARBA" id="ARBA00022807"/>
    </source>
</evidence>
<dbReference type="InterPro" id="IPR038765">
    <property type="entry name" value="Papain-like_cys_pep_sf"/>
</dbReference>
<keyword evidence="5" id="KW-0378">Hydrolase</keyword>
<dbReference type="KEGG" id="uvi:66062577"/>
<dbReference type="SUPFAM" id="SSF54001">
    <property type="entry name" value="Cysteine proteinases"/>
    <property type="match status" value="1"/>
</dbReference>
<dbReference type="GO" id="GO:0005634">
    <property type="term" value="C:nucleus"/>
    <property type="evidence" value="ECO:0007669"/>
    <property type="project" value="TreeGrafter"/>
</dbReference>
<dbReference type="Pfam" id="PF10275">
    <property type="entry name" value="Peptidase_C65"/>
    <property type="match status" value="1"/>
</dbReference>
<evidence type="ECO:0000256" key="4">
    <source>
        <dbReference type="ARBA" id="ARBA00022786"/>
    </source>
</evidence>
<dbReference type="AlphaFoldDB" id="A0A8E5HLL8"/>
<dbReference type="EMBL" id="CP072754">
    <property type="protein sequence ID" value="QUC17558.1"/>
    <property type="molecule type" value="Genomic_DNA"/>
</dbReference>
<dbReference type="GO" id="GO:0043130">
    <property type="term" value="F:ubiquitin binding"/>
    <property type="evidence" value="ECO:0007669"/>
    <property type="project" value="TreeGrafter"/>
</dbReference>